<organism evidence="1 2">
    <name type="scientific">Melastoma candidum</name>
    <dbReference type="NCBI Taxonomy" id="119954"/>
    <lineage>
        <taxon>Eukaryota</taxon>
        <taxon>Viridiplantae</taxon>
        <taxon>Streptophyta</taxon>
        <taxon>Embryophyta</taxon>
        <taxon>Tracheophyta</taxon>
        <taxon>Spermatophyta</taxon>
        <taxon>Magnoliopsida</taxon>
        <taxon>eudicotyledons</taxon>
        <taxon>Gunneridae</taxon>
        <taxon>Pentapetalae</taxon>
        <taxon>rosids</taxon>
        <taxon>malvids</taxon>
        <taxon>Myrtales</taxon>
        <taxon>Melastomataceae</taxon>
        <taxon>Melastomatoideae</taxon>
        <taxon>Melastomateae</taxon>
        <taxon>Melastoma</taxon>
    </lineage>
</organism>
<dbReference type="Proteomes" id="UP001057402">
    <property type="component" value="Chromosome 4"/>
</dbReference>
<evidence type="ECO:0000313" key="1">
    <source>
        <dbReference type="EMBL" id="KAI4372369.1"/>
    </source>
</evidence>
<sequence>MGNAAKQSDFVIRLWVEASLLGFPSFFERGGDRSSSGQSSSIFANCWFAMVGNMDFLPSLGIDMSFKILMSLDDPSDFARASCVSRAWHDFVVSHGLCKQLCLRRFPPLSRVTQVKELNKSPRNDAEPGEAISASSTDNFPQEGIDNTLETRHIVGQLASYWSSKGHRDPSVPETLIYKLVGDVCVITEIGIQPFEAYFQPRLPIYSARSVRFRVGYLVSPLEREAVGDNMQEQSHHGCADEKFVWTYTSPKFPMVQENRLQKFKLQEPVLCIGGFVLIELLGRVQRQEMDGLFYICMTHVQVVGQCLSTFAVESIEPSGSFVLKVLTYSKQRLPQSDPSPLCTIALQRRARNLEHLLNVRGNPVDVEDVG</sequence>
<name>A0ACB9R0F7_9MYRT</name>
<protein>
    <submittedName>
        <fullName evidence="1">Uncharacterized protein</fullName>
    </submittedName>
</protein>
<accession>A0ACB9R0F7</accession>
<gene>
    <name evidence="1" type="ORF">MLD38_010610</name>
</gene>
<proteinExistence type="predicted"/>
<comment type="caution">
    <text evidence="1">The sequence shown here is derived from an EMBL/GenBank/DDBJ whole genome shotgun (WGS) entry which is preliminary data.</text>
</comment>
<keyword evidence="2" id="KW-1185">Reference proteome</keyword>
<reference evidence="2" key="1">
    <citation type="journal article" date="2023" name="Front. Plant Sci.">
        <title>Chromosomal-level genome assembly of Melastoma candidum provides insights into trichome evolution.</title>
        <authorList>
            <person name="Zhong Y."/>
            <person name="Wu W."/>
            <person name="Sun C."/>
            <person name="Zou P."/>
            <person name="Liu Y."/>
            <person name="Dai S."/>
            <person name="Zhou R."/>
        </authorList>
    </citation>
    <scope>NUCLEOTIDE SEQUENCE [LARGE SCALE GENOMIC DNA]</scope>
</reference>
<dbReference type="EMBL" id="CM042883">
    <property type="protein sequence ID" value="KAI4372369.1"/>
    <property type="molecule type" value="Genomic_DNA"/>
</dbReference>
<evidence type="ECO:0000313" key="2">
    <source>
        <dbReference type="Proteomes" id="UP001057402"/>
    </source>
</evidence>